<evidence type="ECO:0008006" key="4">
    <source>
        <dbReference type="Google" id="ProtNLM"/>
    </source>
</evidence>
<dbReference type="KEGG" id="uli:ETAA1_52710"/>
<evidence type="ECO:0000313" key="3">
    <source>
        <dbReference type="Proteomes" id="UP000319576"/>
    </source>
</evidence>
<protein>
    <recommendedName>
        <fullName evidence="4">Carboxypeptidase regulatory-like domain-containing protein</fullName>
    </recommendedName>
</protein>
<reference evidence="2 3" key="1">
    <citation type="submission" date="2019-02" db="EMBL/GenBank/DDBJ databases">
        <title>Deep-cultivation of Planctomycetes and their phenomic and genomic characterization uncovers novel biology.</title>
        <authorList>
            <person name="Wiegand S."/>
            <person name="Jogler M."/>
            <person name="Boedeker C."/>
            <person name="Pinto D."/>
            <person name="Vollmers J."/>
            <person name="Rivas-Marin E."/>
            <person name="Kohn T."/>
            <person name="Peeters S.H."/>
            <person name="Heuer A."/>
            <person name="Rast P."/>
            <person name="Oberbeckmann S."/>
            <person name="Bunk B."/>
            <person name="Jeske O."/>
            <person name="Meyerdierks A."/>
            <person name="Storesund J.E."/>
            <person name="Kallscheuer N."/>
            <person name="Luecker S."/>
            <person name="Lage O.M."/>
            <person name="Pohl T."/>
            <person name="Merkel B.J."/>
            <person name="Hornburger P."/>
            <person name="Mueller R.-W."/>
            <person name="Bruemmer F."/>
            <person name="Labrenz M."/>
            <person name="Spormann A.M."/>
            <person name="Op den Camp H."/>
            <person name="Overmann J."/>
            <person name="Amann R."/>
            <person name="Jetten M.S.M."/>
            <person name="Mascher T."/>
            <person name="Medema M.H."/>
            <person name="Devos D.P."/>
            <person name="Kaster A.-K."/>
            <person name="Ovreas L."/>
            <person name="Rohde M."/>
            <person name="Galperin M.Y."/>
            <person name="Jogler C."/>
        </authorList>
    </citation>
    <scope>NUCLEOTIDE SEQUENCE [LARGE SCALE GENOMIC DNA]</scope>
    <source>
        <strain evidence="2 3">ETA_A1</strain>
    </source>
</reference>
<feature type="signal peptide" evidence="1">
    <location>
        <begin position="1"/>
        <end position="23"/>
    </location>
</feature>
<sequence precursor="true">MLRWRFPALAAGLLALATGCSGSKDGSFATVSGVVSVDGTPVDGAKVTLYSTAEVDGKPGASYSSLTDSSGKYLIATTGKDPGIPPGVYKVTVTKFDGKFAAGAEGMDAGQTDAMVSDTGGGAKGGPTNLLPKEYATVATSKLSATLDVGKNEGVNFALKKK</sequence>
<organism evidence="2 3">
    <name type="scientific">Urbifossiella limnaea</name>
    <dbReference type="NCBI Taxonomy" id="2528023"/>
    <lineage>
        <taxon>Bacteria</taxon>
        <taxon>Pseudomonadati</taxon>
        <taxon>Planctomycetota</taxon>
        <taxon>Planctomycetia</taxon>
        <taxon>Gemmatales</taxon>
        <taxon>Gemmataceae</taxon>
        <taxon>Urbifossiella</taxon>
    </lineage>
</organism>
<keyword evidence="1" id="KW-0732">Signal</keyword>
<dbReference type="RefSeq" id="WP_145243418.1">
    <property type="nucleotide sequence ID" value="NZ_CP036273.1"/>
</dbReference>
<evidence type="ECO:0000256" key="1">
    <source>
        <dbReference type="SAM" id="SignalP"/>
    </source>
</evidence>
<dbReference type="PROSITE" id="PS51257">
    <property type="entry name" value="PROKAR_LIPOPROTEIN"/>
    <property type="match status" value="1"/>
</dbReference>
<dbReference type="AlphaFoldDB" id="A0A517Y0J0"/>
<name>A0A517Y0J0_9BACT</name>
<gene>
    <name evidence="2" type="ORF">ETAA1_52710</name>
</gene>
<evidence type="ECO:0000313" key="2">
    <source>
        <dbReference type="EMBL" id="QDU23277.1"/>
    </source>
</evidence>
<dbReference type="OrthoDB" id="291486at2"/>
<dbReference type="Proteomes" id="UP000319576">
    <property type="component" value="Chromosome"/>
</dbReference>
<keyword evidence="3" id="KW-1185">Reference proteome</keyword>
<dbReference type="InterPro" id="IPR013783">
    <property type="entry name" value="Ig-like_fold"/>
</dbReference>
<accession>A0A517Y0J0</accession>
<dbReference type="Gene3D" id="2.60.40.10">
    <property type="entry name" value="Immunoglobulins"/>
    <property type="match status" value="1"/>
</dbReference>
<proteinExistence type="predicted"/>
<dbReference type="SUPFAM" id="SSF49478">
    <property type="entry name" value="Cna protein B-type domain"/>
    <property type="match status" value="1"/>
</dbReference>
<feature type="chain" id="PRO_5021747793" description="Carboxypeptidase regulatory-like domain-containing protein" evidence="1">
    <location>
        <begin position="24"/>
        <end position="162"/>
    </location>
</feature>
<dbReference type="EMBL" id="CP036273">
    <property type="protein sequence ID" value="QDU23277.1"/>
    <property type="molecule type" value="Genomic_DNA"/>
</dbReference>